<evidence type="ECO:0000313" key="1">
    <source>
        <dbReference type="EMBL" id="MBO8470667.1"/>
    </source>
</evidence>
<sequence>MRLMGRIETVSILSTMSGMMMLLTMCGLKDLGGPERPDGPQPDIPPEETQDTLYITGVEYPAGYDWVKDVEYGTVACSLFVEKEGKRVLEVPVGYFYQTASDPDMHRLVGGHLYTDFSSDTETVIKKDGRTLFRYPGREMILSFFVSDSGDVYTVGESRSGDRGFVMRRNGEAVLETGSGYPVSEIMDADGTVCLVYRSLSSGDMSGGGGYYIFRDGVQEPLEAAGEGCEVTDAAYARDGLCYVAECPGKSMQDGYVALITGTGTYPLESGMYGTPSGCKILCDGKDICISGYCRRHDGGGYIYAAWDSSGRMLYALSPGVYPYYSFVDHGDVYDLVSAASPFDMTVCYKNGALLYTYGRGAAFYSSIPSVMLRGSLYTVFSDRESSGCPSLAVGGEIAGRPFNGYFTGVSAW</sequence>
<name>A0A9D9IDW5_9BACT</name>
<gene>
    <name evidence="1" type="ORF">IAB82_02600</name>
</gene>
<dbReference type="SUPFAM" id="SSF63829">
    <property type="entry name" value="Calcium-dependent phosphotriesterase"/>
    <property type="match status" value="1"/>
</dbReference>
<reference evidence="1" key="2">
    <citation type="journal article" date="2021" name="PeerJ">
        <title>Extensive microbial diversity within the chicken gut microbiome revealed by metagenomics and culture.</title>
        <authorList>
            <person name="Gilroy R."/>
            <person name="Ravi A."/>
            <person name="Getino M."/>
            <person name="Pursley I."/>
            <person name="Horton D.L."/>
            <person name="Alikhan N.F."/>
            <person name="Baker D."/>
            <person name="Gharbi K."/>
            <person name="Hall N."/>
            <person name="Watson M."/>
            <person name="Adriaenssens E.M."/>
            <person name="Foster-Nyarko E."/>
            <person name="Jarju S."/>
            <person name="Secka A."/>
            <person name="Antonio M."/>
            <person name="Oren A."/>
            <person name="Chaudhuri R.R."/>
            <person name="La Ragione R."/>
            <person name="Hildebrand F."/>
            <person name="Pallen M.J."/>
        </authorList>
    </citation>
    <scope>NUCLEOTIDE SEQUENCE</scope>
    <source>
        <strain evidence="1">B2-22910</strain>
    </source>
</reference>
<accession>A0A9D9IDW5</accession>
<reference evidence="1" key="1">
    <citation type="submission" date="2020-10" db="EMBL/GenBank/DDBJ databases">
        <authorList>
            <person name="Gilroy R."/>
        </authorList>
    </citation>
    <scope>NUCLEOTIDE SEQUENCE</scope>
    <source>
        <strain evidence="1">B2-22910</strain>
    </source>
</reference>
<dbReference type="AlphaFoldDB" id="A0A9D9IDW5"/>
<comment type="caution">
    <text evidence="1">The sequence shown here is derived from an EMBL/GenBank/DDBJ whole genome shotgun (WGS) entry which is preliminary data.</text>
</comment>
<evidence type="ECO:0000313" key="2">
    <source>
        <dbReference type="Proteomes" id="UP000823603"/>
    </source>
</evidence>
<organism evidence="1 2">
    <name type="scientific">Candidatus Cryptobacteroides faecavium</name>
    <dbReference type="NCBI Taxonomy" id="2840762"/>
    <lineage>
        <taxon>Bacteria</taxon>
        <taxon>Pseudomonadati</taxon>
        <taxon>Bacteroidota</taxon>
        <taxon>Bacteroidia</taxon>
        <taxon>Bacteroidales</taxon>
        <taxon>Candidatus Cryptobacteroides</taxon>
    </lineage>
</organism>
<protein>
    <submittedName>
        <fullName evidence="1">Uncharacterized protein</fullName>
    </submittedName>
</protein>
<dbReference type="Proteomes" id="UP000823603">
    <property type="component" value="Unassembled WGS sequence"/>
</dbReference>
<proteinExistence type="predicted"/>
<dbReference type="EMBL" id="JADIMB010000039">
    <property type="protein sequence ID" value="MBO8470667.1"/>
    <property type="molecule type" value="Genomic_DNA"/>
</dbReference>